<dbReference type="STRING" id="1229780.BN381_80065"/>
<evidence type="ECO:0000313" key="2">
    <source>
        <dbReference type="EMBL" id="CCM65535.1"/>
    </source>
</evidence>
<organism evidence="2 3">
    <name type="scientific">Candidatus Neomicrothrix parvicella RN1</name>
    <dbReference type="NCBI Taxonomy" id="1229780"/>
    <lineage>
        <taxon>Bacteria</taxon>
        <taxon>Bacillati</taxon>
        <taxon>Actinomycetota</taxon>
        <taxon>Acidimicrobiia</taxon>
        <taxon>Acidimicrobiales</taxon>
        <taxon>Microthrixaceae</taxon>
        <taxon>Candidatus Neomicrothrix</taxon>
    </lineage>
</organism>
<accession>R4Z4B9</accession>
<protein>
    <submittedName>
        <fullName evidence="2">Uncharacterized protein</fullName>
    </submittedName>
</protein>
<reference evidence="2 3" key="1">
    <citation type="journal article" date="2013" name="ISME J.">
        <title>Metabolic model for the filamentous 'Candidatus Microthrix parvicella' based on genomic and metagenomic analyses.</title>
        <authorList>
            <person name="Jon McIlroy S."/>
            <person name="Kristiansen R."/>
            <person name="Albertsen M."/>
            <person name="Michael Karst S."/>
            <person name="Rossetti S."/>
            <person name="Lund Nielsen J."/>
            <person name="Tandoi V."/>
            <person name="James Seviour R."/>
            <person name="Nielsen P.H."/>
        </authorList>
    </citation>
    <scope>NUCLEOTIDE SEQUENCE [LARGE SCALE GENOMIC DNA]</scope>
    <source>
        <strain evidence="2 3">RN1</strain>
    </source>
</reference>
<evidence type="ECO:0000256" key="1">
    <source>
        <dbReference type="SAM" id="Phobius"/>
    </source>
</evidence>
<name>R4Z4B9_9ACTN</name>
<keyword evidence="1" id="KW-0472">Membrane</keyword>
<dbReference type="eggNOG" id="ENOG5032SUV">
    <property type="taxonomic scope" value="Bacteria"/>
</dbReference>
<dbReference type="AlphaFoldDB" id="R4Z4B9"/>
<dbReference type="Proteomes" id="UP000018291">
    <property type="component" value="Unassembled WGS sequence"/>
</dbReference>
<gene>
    <name evidence="2" type="ORF">BN381_80065</name>
</gene>
<comment type="caution">
    <text evidence="2">The sequence shown here is derived from an EMBL/GenBank/DDBJ whole genome shotgun (WGS) entry which is preliminary data.</text>
</comment>
<keyword evidence="3" id="KW-1185">Reference proteome</keyword>
<keyword evidence="1" id="KW-1133">Transmembrane helix</keyword>
<feature type="transmembrane region" description="Helical" evidence="1">
    <location>
        <begin position="63"/>
        <end position="86"/>
    </location>
</feature>
<dbReference type="EMBL" id="CANL01000078">
    <property type="protein sequence ID" value="CCM65535.1"/>
    <property type="molecule type" value="Genomic_DNA"/>
</dbReference>
<sequence>MSDPFDPDPPPQFVLQAHERLLWSGRPRQGLMFRAEDAYAVPFSMLWLAFAIFWTLGAATASLVFALFGLPFVAIGIHGFIGRFAIDARRRRRTEYGLTDRRVLIRSGKTNTEIRSLPLSTLGDVSVRQHRNSRATITFGAFPSPDGMPASRSPRRGGVVAPAFEQIENGAAVYDQLIQAQYAIQASGLGTPPNPPGSAWSPFGPV</sequence>
<evidence type="ECO:0000313" key="3">
    <source>
        <dbReference type="Proteomes" id="UP000018291"/>
    </source>
</evidence>
<feature type="transmembrane region" description="Helical" evidence="1">
    <location>
        <begin position="38"/>
        <end position="57"/>
    </location>
</feature>
<dbReference type="OrthoDB" id="199424at2"/>
<proteinExistence type="predicted"/>
<keyword evidence="1" id="KW-0812">Transmembrane</keyword>
<dbReference type="HOGENOM" id="CLU_115299_0_0_11"/>